<gene>
    <name evidence="1" type="ORF">H105_03013</name>
</gene>
<organism evidence="1 2">
    <name type="scientific">Trichophyton soudanense CBS 452.61</name>
    <dbReference type="NCBI Taxonomy" id="1215331"/>
    <lineage>
        <taxon>Eukaryota</taxon>
        <taxon>Fungi</taxon>
        <taxon>Dikarya</taxon>
        <taxon>Ascomycota</taxon>
        <taxon>Pezizomycotina</taxon>
        <taxon>Eurotiomycetes</taxon>
        <taxon>Eurotiomycetidae</taxon>
        <taxon>Onygenales</taxon>
        <taxon>Arthrodermataceae</taxon>
        <taxon>Trichophyton</taxon>
    </lineage>
</organism>
<protein>
    <submittedName>
        <fullName evidence="1">Uncharacterized protein</fullName>
    </submittedName>
</protein>
<sequence>MLHSLQHDINRPFSYSFTLFFTPRDNPWSYVVSGSVGEDQHHGRKYSITELTFPYSYCNALSSRKWRRESTSALSRTTKHTISSTGYIDNICRDTSPFHCTKSGSK</sequence>
<evidence type="ECO:0000313" key="1">
    <source>
        <dbReference type="EMBL" id="EZF75427.1"/>
    </source>
</evidence>
<dbReference type="HOGENOM" id="CLU_2225078_0_0_1"/>
<name>A0A022XXH5_TRISD</name>
<reference evidence="1 2" key="1">
    <citation type="submission" date="2014-02" db="EMBL/GenBank/DDBJ databases">
        <title>The Genome Sequence of Trichophyton rubrum (morphotype soudanense) CBS 452.61.</title>
        <authorList>
            <consortium name="The Broad Institute Genomics Platform"/>
            <person name="Cuomo C.A."/>
            <person name="White T.C."/>
            <person name="Graser Y."/>
            <person name="Martinez-Rossi N."/>
            <person name="Heitman J."/>
            <person name="Young S.K."/>
            <person name="Zeng Q."/>
            <person name="Gargeya S."/>
            <person name="Abouelleil A."/>
            <person name="Alvarado L."/>
            <person name="Chapman S.B."/>
            <person name="Gainer-Dewar J."/>
            <person name="Goldberg J."/>
            <person name="Griggs A."/>
            <person name="Gujja S."/>
            <person name="Hansen M."/>
            <person name="Howarth C."/>
            <person name="Imamovic A."/>
            <person name="Larimer J."/>
            <person name="Martinez D."/>
            <person name="Murphy C."/>
            <person name="Pearson M.D."/>
            <person name="Persinoti G."/>
            <person name="Poon T."/>
            <person name="Priest M."/>
            <person name="Roberts A.D."/>
            <person name="Saif S."/>
            <person name="Shea T.D."/>
            <person name="Sykes S.N."/>
            <person name="Wortman J."/>
            <person name="Nusbaum C."/>
            <person name="Birren B."/>
        </authorList>
    </citation>
    <scope>NUCLEOTIDE SEQUENCE [LARGE SCALE GENOMIC DNA]</scope>
    <source>
        <strain evidence="1 2">CBS 452.61</strain>
    </source>
</reference>
<accession>A0A022XXH5</accession>
<proteinExistence type="predicted"/>
<keyword evidence="2" id="KW-1185">Reference proteome</keyword>
<dbReference type="AlphaFoldDB" id="A0A022XXH5"/>
<dbReference type="Proteomes" id="UP000023623">
    <property type="component" value="Unassembled WGS sequence"/>
</dbReference>
<evidence type="ECO:0000313" key="2">
    <source>
        <dbReference type="Proteomes" id="UP000023623"/>
    </source>
</evidence>
<dbReference type="EMBL" id="KK208810">
    <property type="protein sequence ID" value="EZF75427.1"/>
    <property type="molecule type" value="Genomic_DNA"/>
</dbReference>